<feature type="domain" description="Glycosyltransferase subfamily 4-like N-terminal" evidence="3">
    <location>
        <begin position="26"/>
        <end position="163"/>
    </location>
</feature>
<feature type="transmembrane region" description="Helical" evidence="1">
    <location>
        <begin position="43"/>
        <end position="65"/>
    </location>
</feature>
<keyword evidence="5" id="KW-1185">Reference proteome</keyword>
<keyword evidence="1" id="KW-1133">Transmembrane helix</keyword>
<dbReference type="InterPro" id="IPR028098">
    <property type="entry name" value="Glyco_trans_4-like_N"/>
</dbReference>
<keyword evidence="4" id="KW-0808">Transferase</keyword>
<dbReference type="PANTHER" id="PTHR45947:SF3">
    <property type="entry name" value="SULFOQUINOVOSYL TRANSFERASE SQD2"/>
    <property type="match status" value="1"/>
</dbReference>
<dbReference type="EMBL" id="REGA01000002">
    <property type="protein sequence ID" value="RQG97184.1"/>
    <property type="molecule type" value="Genomic_DNA"/>
</dbReference>
<dbReference type="Gene3D" id="3.40.50.2000">
    <property type="entry name" value="Glycogen Phosphorylase B"/>
    <property type="match status" value="2"/>
</dbReference>
<evidence type="ECO:0000259" key="2">
    <source>
        <dbReference type="Pfam" id="PF00534"/>
    </source>
</evidence>
<comment type="caution">
    <text evidence="4">The sequence shown here is derived from an EMBL/GenBank/DDBJ whole genome shotgun (WGS) entry which is preliminary data.</text>
</comment>
<dbReference type="AlphaFoldDB" id="A0A3N6M924"/>
<accession>A0A3N6M924</accession>
<sequence length="369" mass="41597">MSADSTRVLIVGTYGGGGVHQYVEEQHRRLSDRVSVSSYDMEMAPAGSGVGWFVYSVLLALWAAIRFPFRRRPDLVHVHTSHRFSFYRSSFYVLFAAYVWNRPVVVHVHGSSFDEFVTTESRVLARYQSLVFDASERVVVLSAYWRDVVSTRTDEESIHVLPNAVEPSSYDPEFEVDLPRLVFVSNMIERKGVAELVEAIDRLESTVDRPFEVHFAGKGPLSSSVSDLADAHENVIYHGYVSEERKRELLSEGSIYVLPTYAEGLPIAMLEGMAGGNAIVSTDVGSIPEVIDDEHGRLVEPGDVDELHDALQSLVESPERVEQMGRQNRTQIEEQYSWEEITDELLEVYSRELPELRAHRADRSTDAAV</sequence>
<dbReference type="Proteomes" id="UP000282323">
    <property type="component" value="Unassembled WGS sequence"/>
</dbReference>
<evidence type="ECO:0000256" key="1">
    <source>
        <dbReference type="SAM" id="Phobius"/>
    </source>
</evidence>
<proteinExistence type="predicted"/>
<dbReference type="Pfam" id="PF13579">
    <property type="entry name" value="Glyco_trans_4_4"/>
    <property type="match status" value="1"/>
</dbReference>
<keyword evidence="1" id="KW-0472">Membrane</keyword>
<dbReference type="SUPFAM" id="SSF53756">
    <property type="entry name" value="UDP-Glycosyltransferase/glycogen phosphorylase"/>
    <property type="match status" value="1"/>
</dbReference>
<dbReference type="Pfam" id="PF00534">
    <property type="entry name" value="Glycos_transf_1"/>
    <property type="match status" value="1"/>
</dbReference>
<dbReference type="InterPro" id="IPR050194">
    <property type="entry name" value="Glycosyltransferase_grp1"/>
</dbReference>
<gene>
    <name evidence="4" type="ORF">EA473_03690</name>
</gene>
<organism evidence="4 5">
    <name type="scientific">Natrarchaeobius chitinivorans</name>
    <dbReference type="NCBI Taxonomy" id="1679083"/>
    <lineage>
        <taxon>Archaea</taxon>
        <taxon>Methanobacteriati</taxon>
        <taxon>Methanobacteriota</taxon>
        <taxon>Stenosarchaea group</taxon>
        <taxon>Halobacteria</taxon>
        <taxon>Halobacteriales</taxon>
        <taxon>Natrialbaceae</taxon>
        <taxon>Natrarchaeobius</taxon>
    </lineage>
</organism>
<name>A0A3N6M924_NATCH</name>
<dbReference type="InterPro" id="IPR001296">
    <property type="entry name" value="Glyco_trans_1"/>
</dbReference>
<evidence type="ECO:0000313" key="4">
    <source>
        <dbReference type="EMBL" id="RQG97184.1"/>
    </source>
</evidence>
<evidence type="ECO:0000313" key="5">
    <source>
        <dbReference type="Proteomes" id="UP000282323"/>
    </source>
</evidence>
<dbReference type="OrthoDB" id="132546at2157"/>
<keyword evidence="1" id="KW-0812">Transmembrane</keyword>
<reference evidence="4 5" key="1">
    <citation type="submission" date="2018-10" db="EMBL/GenBank/DDBJ databases">
        <title>Natrarchaeobius chitinivorans gen. nov., sp. nov., and Natrarchaeobius haloalkaliphilus sp. nov., alkaliphilic, chitin-utilizing haloarchaea from hypersaline alkaline lakes.</title>
        <authorList>
            <person name="Sorokin D.Y."/>
            <person name="Elcheninov A.G."/>
            <person name="Kostrikina N.A."/>
            <person name="Bale N.J."/>
            <person name="Sinninghe Damste J.S."/>
            <person name="Khijniak T.V."/>
            <person name="Kublanov I.V."/>
            <person name="Toshchakov S.V."/>
        </authorList>
    </citation>
    <scope>NUCLEOTIDE SEQUENCE [LARGE SCALE GENOMIC DNA]</scope>
    <source>
        <strain evidence="4 5">AArcht4T</strain>
    </source>
</reference>
<dbReference type="GO" id="GO:0016757">
    <property type="term" value="F:glycosyltransferase activity"/>
    <property type="evidence" value="ECO:0007669"/>
    <property type="project" value="InterPro"/>
</dbReference>
<dbReference type="PANTHER" id="PTHR45947">
    <property type="entry name" value="SULFOQUINOVOSYL TRANSFERASE SQD2"/>
    <property type="match status" value="1"/>
</dbReference>
<dbReference type="CDD" id="cd03801">
    <property type="entry name" value="GT4_PimA-like"/>
    <property type="match status" value="1"/>
</dbReference>
<feature type="domain" description="Glycosyl transferase family 1" evidence="2">
    <location>
        <begin position="177"/>
        <end position="330"/>
    </location>
</feature>
<protein>
    <submittedName>
        <fullName evidence="4">Glycosyltransferase family 1 protein</fullName>
    </submittedName>
</protein>
<evidence type="ECO:0000259" key="3">
    <source>
        <dbReference type="Pfam" id="PF13579"/>
    </source>
</evidence>